<proteinExistence type="predicted"/>
<evidence type="ECO:0000313" key="2">
    <source>
        <dbReference type="Proteomes" id="UP000255234"/>
    </source>
</evidence>
<dbReference type="Proteomes" id="UP000255234">
    <property type="component" value="Unassembled WGS sequence"/>
</dbReference>
<dbReference type="RefSeq" id="WP_115151459.1">
    <property type="nucleotide sequence ID" value="NZ_UGPP01000001.1"/>
</dbReference>
<accession>A0A378NRW2</accession>
<protein>
    <submittedName>
        <fullName evidence="1">Uncharacterized protein</fullName>
    </submittedName>
</protein>
<reference evidence="1 2" key="1">
    <citation type="submission" date="2018-06" db="EMBL/GenBank/DDBJ databases">
        <authorList>
            <consortium name="Pathogen Informatics"/>
            <person name="Doyle S."/>
        </authorList>
    </citation>
    <scope>NUCLEOTIDE SEQUENCE [LARGE SCALE GENOMIC DNA]</scope>
    <source>
        <strain evidence="1 2">NCTC10571</strain>
    </source>
</reference>
<evidence type="ECO:0000313" key="1">
    <source>
        <dbReference type="EMBL" id="STY71081.1"/>
    </source>
</evidence>
<name>A0A378NRW2_9FIRM</name>
<sequence>MSITYKYNNGSGEIDNDTIIQVNSDGLLQSYGERGFKFTPQENLTKNVLSADGFYQDNELEKIQKRTIIDSFSGYNGIDKDNTNIVTKVEYYFGIDNINPKYILNDKTCGFISKNIKIDSCSYIKLSVISNQDISNIEFYIIDGIKEYPILPIETERVKEKLFYNLDTRFTIDKTKEIIIYKNNEATSLSLDDINSLDFNSNVYTIEYTPAIQHQIYNPTQDNIKVKLIQRIYNDNDIPANIIAMTILKYGGSKIWNI</sequence>
<dbReference type="AlphaFoldDB" id="A0A378NRW2"/>
<organism evidence="1 2">
    <name type="scientific">Megamonas hypermegale</name>
    <dbReference type="NCBI Taxonomy" id="158847"/>
    <lineage>
        <taxon>Bacteria</taxon>
        <taxon>Bacillati</taxon>
        <taxon>Bacillota</taxon>
        <taxon>Negativicutes</taxon>
        <taxon>Selenomonadales</taxon>
        <taxon>Selenomonadaceae</taxon>
        <taxon>Megamonas</taxon>
    </lineage>
</organism>
<gene>
    <name evidence="1" type="ORF">NCTC10571_01233</name>
</gene>
<dbReference type="EMBL" id="UGPP01000001">
    <property type="protein sequence ID" value="STY71081.1"/>
    <property type="molecule type" value="Genomic_DNA"/>
</dbReference>